<dbReference type="RefSeq" id="WP_070176484.1">
    <property type="nucleotide sequence ID" value="NZ_BMJR01000009.1"/>
</dbReference>
<evidence type="ECO:0000313" key="1">
    <source>
        <dbReference type="EMBL" id="OFI34368.1"/>
    </source>
</evidence>
<keyword evidence="2" id="KW-1185">Reference proteome</keyword>
<dbReference type="EMBL" id="MJIC01000013">
    <property type="protein sequence ID" value="OFI34368.1"/>
    <property type="molecule type" value="Genomic_DNA"/>
</dbReference>
<reference evidence="1 2" key="1">
    <citation type="submission" date="2016-09" db="EMBL/GenBank/DDBJ databases">
        <title>Alteromonas lipolytica, a new species isolated from sea water.</title>
        <authorList>
            <person name="Wu Y.-H."/>
            <person name="Cheng H."/>
            <person name="Xu X.-W."/>
        </authorList>
    </citation>
    <scope>NUCLEOTIDE SEQUENCE [LARGE SCALE GENOMIC DNA]</scope>
    <source>
        <strain evidence="1 2">JW12</strain>
    </source>
</reference>
<dbReference type="AlphaFoldDB" id="A0A1E8FFJ4"/>
<gene>
    <name evidence="1" type="ORF">BFC17_18460</name>
</gene>
<proteinExistence type="predicted"/>
<dbReference type="Proteomes" id="UP000176037">
    <property type="component" value="Unassembled WGS sequence"/>
</dbReference>
<comment type="caution">
    <text evidence="1">The sequence shown here is derived from an EMBL/GenBank/DDBJ whole genome shotgun (WGS) entry which is preliminary data.</text>
</comment>
<name>A0A1E8FFJ4_9ALTE</name>
<evidence type="ECO:0000313" key="2">
    <source>
        <dbReference type="Proteomes" id="UP000176037"/>
    </source>
</evidence>
<sequence>MTRIQHALFFISLVFGGSGYGALNTANSANDTILSTSLPENALIYNAEHERNTFIPLVDLYSRFEPENVASMIVEIKKHGINHMQLSKVGIEVLSRKLVTLCSPEQFEELITLNVVNPDNPDTYALSLVVENTKEDWIIEKFEILRQRGIPAQRLLGKMNVRGEVYYTAPMDHAARFGYAKVVEYLADQSAQIQSLEMAWLPLLMEKPEGYIETARHLIKLGYPPAQLKSILQKIVDERFVLEEPELTAMLQPYI</sequence>
<organism evidence="1 2">
    <name type="scientific">Alteromonas lipolytica</name>
    <dbReference type="NCBI Taxonomy" id="1856405"/>
    <lineage>
        <taxon>Bacteria</taxon>
        <taxon>Pseudomonadati</taxon>
        <taxon>Pseudomonadota</taxon>
        <taxon>Gammaproteobacteria</taxon>
        <taxon>Alteromonadales</taxon>
        <taxon>Alteromonadaceae</taxon>
        <taxon>Alteromonas/Salinimonas group</taxon>
        <taxon>Alteromonas</taxon>
    </lineage>
</organism>
<protein>
    <submittedName>
        <fullName evidence="1">Uncharacterized protein</fullName>
    </submittedName>
</protein>
<accession>A0A1E8FFJ4</accession>